<accession>A0A4P6EHJ0</accession>
<dbReference type="PANTHER" id="PTHR43362">
    <property type="entry name" value="MANNITOL DEHYDROGENASE DSF1-RELATED"/>
    <property type="match status" value="1"/>
</dbReference>
<dbReference type="InterPro" id="IPR050988">
    <property type="entry name" value="Mannitol_DH/Oxidoreductase"/>
</dbReference>
<organism evidence="6 7">
    <name type="scientific">Xylanimonas allomyrinae</name>
    <dbReference type="NCBI Taxonomy" id="2509459"/>
    <lineage>
        <taxon>Bacteria</taxon>
        <taxon>Bacillati</taxon>
        <taxon>Actinomycetota</taxon>
        <taxon>Actinomycetes</taxon>
        <taxon>Micrococcales</taxon>
        <taxon>Promicromonosporaceae</taxon>
        <taxon>Xylanimonas</taxon>
    </lineage>
</organism>
<dbReference type="SUPFAM" id="SSF48179">
    <property type="entry name" value="6-phosphogluconate dehydrogenase C-terminal domain-like"/>
    <property type="match status" value="1"/>
</dbReference>
<dbReference type="InterPro" id="IPR008927">
    <property type="entry name" value="6-PGluconate_DH-like_C_sf"/>
</dbReference>
<dbReference type="OrthoDB" id="271711at2"/>
<dbReference type="Pfam" id="PF01232">
    <property type="entry name" value="Mannitol_dh"/>
    <property type="match status" value="1"/>
</dbReference>
<dbReference type="InterPro" id="IPR013118">
    <property type="entry name" value="Mannitol_DH_C"/>
</dbReference>
<dbReference type="EMBL" id="CP035495">
    <property type="protein sequence ID" value="QAY61990.1"/>
    <property type="molecule type" value="Genomic_DNA"/>
</dbReference>
<gene>
    <name evidence="6" type="ORF">ET495_00275</name>
</gene>
<dbReference type="InterPro" id="IPR013328">
    <property type="entry name" value="6PGD_dom2"/>
</dbReference>
<dbReference type="GO" id="GO:0008926">
    <property type="term" value="F:mannitol-1-phosphate 5-dehydrogenase activity"/>
    <property type="evidence" value="ECO:0007669"/>
    <property type="project" value="UniProtKB-EC"/>
</dbReference>
<keyword evidence="1" id="KW-0560">Oxidoreductase</keyword>
<name>A0A4P6EHJ0_9MICO</name>
<evidence type="ECO:0000313" key="7">
    <source>
        <dbReference type="Proteomes" id="UP000291758"/>
    </source>
</evidence>
<dbReference type="PANTHER" id="PTHR43362:SF1">
    <property type="entry name" value="MANNITOL DEHYDROGENASE 2-RELATED"/>
    <property type="match status" value="1"/>
</dbReference>
<dbReference type="InterPro" id="IPR013131">
    <property type="entry name" value="Mannitol_DH_N"/>
</dbReference>
<dbReference type="Gene3D" id="3.40.50.720">
    <property type="entry name" value="NAD(P)-binding Rossmann-like Domain"/>
    <property type="match status" value="1"/>
</dbReference>
<dbReference type="Proteomes" id="UP000291758">
    <property type="component" value="Chromosome"/>
</dbReference>
<dbReference type="InterPro" id="IPR000669">
    <property type="entry name" value="Mannitol_DH"/>
</dbReference>
<comment type="catalytic activity">
    <reaction evidence="2">
        <text>D-mannitol 1-phosphate + NAD(+) = beta-D-fructose 6-phosphate + NADH + H(+)</text>
        <dbReference type="Rhea" id="RHEA:19661"/>
        <dbReference type="ChEBI" id="CHEBI:15378"/>
        <dbReference type="ChEBI" id="CHEBI:57540"/>
        <dbReference type="ChEBI" id="CHEBI:57634"/>
        <dbReference type="ChEBI" id="CHEBI:57945"/>
        <dbReference type="ChEBI" id="CHEBI:61381"/>
        <dbReference type="EC" id="1.1.1.17"/>
    </reaction>
</comment>
<dbReference type="PRINTS" id="PR00084">
    <property type="entry name" value="MTLDHDRGNASE"/>
</dbReference>
<feature type="domain" description="Mannitol dehydrogenase C-terminal" evidence="5">
    <location>
        <begin position="311"/>
        <end position="454"/>
    </location>
</feature>
<feature type="domain" description="Mannitol dehydrogenase N-terminal" evidence="4">
    <location>
        <begin position="31"/>
        <end position="299"/>
    </location>
</feature>
<dbReference type="Gene3D" id="1.10.1040.10">
    <property type="entry name" value="N-(1-d-carboxylethyl)-l-norvaline Dehydrogenase, domain 2"/>
    <property type="match status" value="1"/>
</dbReference>
<evidence type="ECO:0000256" key="2">
    <source>
        <dbReference type="ARBA" id="ARBA00048615"/>
    </source>
</evidence>
<evidence type="ECO:0000256" key="1">
    <source>
        <dbReference type="ARBA" id="ARBA00023002"/>
    </source>
</evidence>
<sequence>MHPTPATRRLGPGTPLPDGVAAPPAVPTGVGIVHLGWGAFHRAHQALYTQDAMAASGDLTWGILGDVERTPSLVPALREQGGRYTVLTVGRDADGGVVERAQVVASVLDVAYPGDETPRLLAAMAAPTTHVITLTVTEKGYVRTRAGHLDLDQARPDVEAFAAELATGSPATDGAAPAATAVGLLVRGLGARFRAGGPVVTVLSCDNMAHNGKVLKAVTDEFVAAAAPGPEGAAFRTWIDESTTWPSSMVDRITPAVTSATLDRVEEILGARDDAAISAEPFRQWVIEDAFIGPRPAWELAGARIVDAHGVTSWEEAKLRMLNGTHSLIAYAGRLFGYATMAEAVVAPEIAEHASAYLFDDALPSVTPPAGADLPAYGRDLLDRFANPATGHTTRQVSTDGTQKIPFRWGAALRHHLEAGRVPQGIAFGLAAWSEFVRRAVRDGVDLGDPAGAATLTATATDAGDDAASVARALLAVPGVLPDSAATHPGLLAAVTEHARALAAAGDGLL</sequence>
<dbReference type="SUPFAM" id="SSF51735">
    <property type="entry name" value="NAD(P)-binding Rossmann-fold domains"/>
    <property type="match status" value="1"/>
</dbReference>
<dbReference type="InterPro" id="IPR036291">
    <property type="entry name" value="NAD(P)-bd_dom_sf"/>
</dbReference>
<feature type="region of interest" description="Disordered" evidence="3">
    <location>
        <begin position="1"/>
        <end position="21"/>
    </location>
</feature>
<evidence type="ECO:0000256" key="3">
    <source>
        <dbReference type="SAM" id="MobiDB-lite"/>
    </source>
</evidence>
<evidence type="ECO:0000259" key="5">
    <source>
        <dbReference type="Pfam" id="PF08125"/>
    </source>
</evidence>
<proteinExistence type="predicted"/>
<evidence type="ECO:0000313" key="6">
    <source>
        <dbReference type="EMBL" id="QAY61990.1"/>
    </source>
</evidence>
<dbReference type="KEGG" id="xyl:ET495_00275"/>
<dbReference type="Pfam" id="PF08125">
    <property type="entry name" value="Mannitol_dh_C"/>
    <property type="match status" value="1"/>
</dbReference>
<protein>
    <submittedName>
        <fullName evidence="6">Mannitol dehydrogenase family protein</fullName>
    </submittedName>
</protein>
<dbReference type="AlphaFoldDB" id="A0A4P6EHJ0"/>
<reference evidence="6 7" key="1">
    <citation type="submission" date="2019-01" db="EMBL/GenBank/DDBJ databases">
        <title>Genome sequencing of strain 2JSPR-7.</title>
        <authorList>
            <person name="Heo J."/>
            <person name="Kim S.-J."/>
            <person name="Kim J.-S."/>
            <person name="Hong S.-B."/>
            <person name="Kwon S.-W."/>
        </authorList>
    </citation>
    <scope>NUCLEOTIDE SEQUENCE [LARGE SCALE GENOMIC DNA]</scope>
    <source>
        <strain evidence="6 7">2JSPR-7</strain>
    </source>
</reference>
<dbReference type="RefSeq" id="WP_129201690.1">
    <property type="nucleotide sequence ID" value="NZ_CP035495.1"/>
</dbReference>
<evidence type="ECO:0000259" key="4">
    <source>
        <dbReference type="Pfam" id="PF01232"/>
    </source>
</evidence>
<keyword evidence="7" id="KW-1185">Reference proteome</keyword>